<reference evidence="2" key="1">
    <citation type="submission" date="2020-07" db="EMBL/GenBank/DDBJ databases">
        <title>Metabolic diversity and evolutionary history of the archaeal phylum ###Micrarchaeota### uncovered from a freshwater lake metagenome.</title>
        <authorList>
            <person name="Kadnikov V.V."/>
            <person name="Savvichev A.S."/>
            <person name="Mardanov A.V."/>
            <person name="Beletsky A.V."/>
            <person name="Chupakov A.V."/>
            <person name="Kokryatskaya N.M."/>
            <person name="Pimenov N.V."/>
            <person name="Ravin N.V."/>
        </authorList>
    </citation>
    <scope>NUCLEOTIDE SEQUENCE [LARGE SCALE GENOMIC DNA]</scope>
</reference>
<dbReference type="AlphaFoldDB" id="A0A7D5XJM4"/>
<proteinExistence type="predicted"/>
<accession>A0A7D5XJM4</accession>
<protein>
    <submittedName>
        <fullName evidence="1">Uncharacterized protein</fullName>
    </submittedName>
</protein>
<evidence type="ECO:0000313" key="2">
    <source>
        <dbReference type="Proteomes" id="UP000510821"/>
    </source>
</evidence>
<name>A0A7D5XJM4_FERL1</name>
<evidence type="ECO:0000313" key="1">
    <source>
        <dbReference type="EMBL" id="QLJ52749.1"/>
    </source>
</evidence>
<sequence>MFVRKEQPLREEMVELYCESWRKAKESLDRLGIDSKFLEKLNSLNFI</sequence>
<dbReference type="KEGG" id="flt:Sv326_0574"/>
<organism evidence="1 2">
    <name type="scientific">Fermentimicrarchaeum limneticum</name>
    <dbReference type="NCBI Taxonomy" id="2795018"/>
    <lineage>
        <taxon>Archaea</taxon>
        <taxon>Candidatus Micrarchaeota</taxon>
        <taxon>Candidatus Fermentimicrarchaeales</taxon>
        <taxon>Candidatus Fermentimicrarchaeaceae</taxon>
        <taxon>Candidatus Fermentimicrarchaeum</taxon>
    </lineage>
</organism>
<dbReference type="EMBL" id="CP058998">
    <property type="protein sequence ID" value="QLJ52749.1"/>
    <property type="molecule type" value="Genomic_DNA"/>
</dbReference>
<gene>
    <name evidence="1" type="ORF">Sv326_0574</name>
</gene>
<dbReference type="Proteomes" id="UP000510821">
    <property type="component" value="Chromosome"/>
</dbReference>